<dbReference type="PANTHER" id="PTHR40396">
    <property type="entry name" value="ATPASE-LIKE PROTEIN"/>
    <property type="match status" value="1"/>
</dbReference>
<name>A0A078M4K7_9BACL</name>
<dbReference type="GO" id="GO:0016887">
    <property type="term" value="F:ATP hydrolysis activity"/>
    <property type="evidence" value="ECO:0007669"/>
    <property type="project" value="InterPro"/>
</dbReference>
<dbReference type="InterPro" id="IPR027417">
    <property type="entry name" value="P-loop_NTPase"/>
</dbReference>
<accession>A0A078M4K7</accession>
<evidence type="ECO:0000313" key="3">
    <source>
        <dbReference type="EMBL" id="CEA00282.1"/>
    </source>
</evidence>
<evidence type="ECO:0000259" key="2">
    <source>
        <dbReference type="Pfam" id="PF13476"/>
    </source>
</evidence>
<feature type="domain" description="ATPase AAA-type core" evidence="1">
    <location>
        <begin position="286"/>
        <end position="383"/>
    </location>
</feature>
<dbReference type="SUPFAM" id="SSF52540">
    <property type="entry name" value="P-loop containing nucleoside triphosphate hydrolases"/>
    <property type="match status" value="1"/>
</dbReference>
<organism evidence="3">
    <name type="scientific">Metalysinibacillus saudimassiliensis</name>
    <dbReference type="NCBI Taxonomy" id="1461583"/>
    <lineage>
        <taxon>Bacteria</taxon>
        <taxon>Bacillati</taxon>
        <taxon>Bacillota</taxon>
        <taxon>Bacilli</taxon>
        <taxon>Bacillales</taxon>
        <taxon>Caryophanaceae</taxon>
        <taxon>Metalysinibacillus</taxon>
    </lineage>
</organism>
<feature type="domain" description="Rad50/SbcC-type AAA" evidence="2">
    <location>
        <begin position="28"/>
        <end position="184"/>
    </location>
</feature>
<reference evidence="3" key="1">
    <citation type="submission" date="2014-07" db="EMBL/GenBank/DDBJ databases">
        <authorList>
            <person name="Urmite Genomes Urmite Genomes"/>
        </authorList>
    </citation>
    <scope>NUCLEOTIDE SEQUENCE</scope>
    <source>
        <strain evidence="3">13S34_air</strain>
    </source>
</reference>
<dbReference type="InterPro" id="IPR003959">
    <property type="entry name" value="ATPase_AAA_core"/>
</dbReference>
<dbReference type="InterPro" id="IPR038729">
    <property type="entry name" value="Rad50/SbcC_AAA"/>
</dbReference>
<dbReference type="PATRIC" id="fig|1461583.4.peg.526"/>
<dbReference type="EMBL" id="LN483073">
    <property type="protein sequence ID" value="CEA00282.1"/>
    <property type="molecule type" value="Genomic_DNA"/>
</dbReference>
<dbReference type="AlphaFoldDB" id="A0A078M4K7"/>
<protein>
    <submittedName>
        <fullName evidence="3">Uncharacterized protein</fullName>
    </submittedName>
</protein>
<dbReference type="GO" id="GO:0005524">
    <property type="term" value="F:ATP binding"/>
    <property type="evidence" value="ECO:0007669"/>
    <property type="project" value="InterPro"/>
</dbReference>
<proteinExistence type="predicted"/>
<gene>
    <name evidence="3" type="ORF">BN1050_00554</name>
</gene>
<dbReference type="PANTHER" id="PTHR40396:SF1">
    <property type="entry name" value="ATPASE AAA-TYPE CORE DOMAIN-CONTAINING PROTEIN"/>
    <property type="match status" value="1"/>
</dbReference>
<dbReference type="Pfam" id="PF13476">
    <property type="entry name" value="AAA_23"/>
    <property type="match status" value="1"/>
</dbReference>
<dbReference type="HOGENOM" id="CLU_608016_0_0_9"/>
<dbReference type="Gene3D" id="3.40.50.300">
    <property type="entry name" value="P-loop containing nucleotide triphosphate hydrolases"/>
    <property type="match status" value="2"/>
</dbReference>
<dbReference type="Pfam" id="PF13304">
    <property type="entry name" value="AAA_21"/>
    <property type="match status" value="1"/>
</dbReference>
<sequence>MNNIVKVKAFNIHHIKNVKYGKISIPVSFEELHQSNLVGLYGQNGSGKTTVVDAFSLLKVLISGWIPKKKVSESLKLREKHKELLSFGQPNAMLEFDFVVQNTFGEYFVNYFVEFSLGEDGLFVTQERMSYKENEKNKKQKLLIKKDHEDVQIRRKSLSMFNEDTRVKLKVVNQLSKEPETSFIFHKDVKGLLKEQLEPFEFDLVRCLAEEFNRDLHIVNNESIGLLMTKMIMPFSIHLEKKRGAIPYDLDAPALLPEVLFHTLCDVIEQSNEVLKAIIPGLEIKIHEINKETNDEGEPSVRFEFLSKRGDVELPLRTESEGILKIISILSVLIATYNNPNACVVVDEIDAGVFEFLLGELLEIIKEGGQGQLIFTSHNLRILEVLTPKDLWFTTANENNRYIQLKGIKKMNNMRDVYLRAIQLGGQEEEIYQQTKTFQIKRAF</sequence>
<evidence type="ECO:0000259" key="1">
    <source>
        <dbReference type="Pfam" id="PF13304"/>
    </source>
</evidence>